<sequence>MQFTRVVASRVLSALEKAKLVCWLEETNSLAIVKRRYISEFGMEPPTVDLIKKWHEAFLKTGSITSQSVQNNIPLGAIANKSAGSSAARA</sequence>
<name>A0AC35THS0_9BILA</name>
<accession>A0AC35THS0</accession>
<reference evidence="2" key="1">
    <citation type="submission" date="2016-11" db="UniProtKB">
        <authorList>
            <consortium name="WormBaseParasite"/>
        </authorList>
    </citation>
    <scope>IDENTIFICATION</scope>
    <source>
        <strain evidence="2">KR3021</strain>
    </source>
</reference>
<proteinExistence type="predicted"/>
<evidence type="ECO:0000313" key="1">
    <source>
        <dbReference type="Proteomes" id="UP000095286"/>
    </source>
</evidence>
<protein>
    <submittedName>
        <fullName evidence="2">DUF4817 domain-containing protein</fullName>
    </submittedName>
</protein>
<organism evidence="1 2">
    <name type="scientific">Rhabditophanes sp. KR3021</name>
    <dbReference type="NCBI Taxonomy" id="114890"/>
    <lineage>
        <taxon>Eukaryota</taxon>
        <taxon>Metazoa</taxon>
        <taxon>Ecdysozoa</taxon>
        <taxon>Nematoda</taxon>
        <taxon>Chromadorea</taxon>
        <taxon>Rhabditida</taxon>
        <taxon>Tylenchina</taxon>
        <taxon>Panagrolaimomorpha</taxon>
        <taxon>Strongyloidoidea</taxon>
        <taxon>Alloionematidae</taxon>
        <taxon>Rhabditophanes</taxon>
    </lineage>
</organism>
<dbReference type="WBParaSite" id="RSKR_0000068500.1">
    <property type="protein sequence ID" value="RSKR_0000068500.1"/>
    <property type="gene ID" value="RSKR_0000068500"/>
</dbReference>
<evidence type="ECO:0000313" key="2">
    <source>
        <dbReference type="WBParaSite" id="RSKR_0000068500.1"/>
    </source>
</evidence>
<dbReference type="Proteomes" id="UP000095286">
    <property type="component" value="Unplaced"/>
</dbReference>